<organism evidence="5 6">
    <name type="scientific">Haladaptatus pallidirubidus</name>
    <dbReference type="NCBI Taxonomy" id="1008152"/>
    <lineage>
        <taxon>Archaea</taxon>
        <taxon>Methanobacteriati</taxon>
        <taxon>Methanobacteriota</taxon>
        <taxon>Stenosarchaea group</taxon>
        <taxon>Halobacteria</taxon>
        <taxon>Halobacteriales</taxon>
        <taxon>Haladaptataceae</taxon>
        <taxon>Haladaptatus</taxon>
    </lineage>
</organism>
<keyword evidence="6" id="KW-1185">Reference proteome</keyword>
<keyword evidence="2" id="KW-0238">DNA-binding</keyword>
<dbReference type="GO" id="GO:0005829">
    <property type="term" value="C:cytosol"/>
    <property type="evidence" value="ECO:0007669"/>
    <property type="project" value="TreeGrafter"/>
</dbReference>
<dbReference type="PROSITE" id="PS00519">
    <property type="entry name" value="HTH_ASNC_1"/>
    <property type="match status" value="1"/>
</dbReference>
<name>A0AAV3UNV5_9EURY</name>
<dbReference type="Proteomes" id="UP001501729">
    <property type="component" value="Unassembled WGS sequence"/>
</dbReference>
<evidence type="ECO:0000256" key="3">
    <source>
        <dbReference type="ARBA" id="ARBA00023163"/>
    </source>
</evidence>
<comment type="caution">
    <text evidence="5">The sequence shown here is derived from an EMBL/GenBank/DDBJ whole genome shotgun (WGS) entry which is preliminary data.</text>
</comment>
<proteinExistence type="predicted"/>
<dbReference type="SMART" id="SM00344">
    <property type="entry name" value="HTH_ASNC"/>
    <property type="match status" value="1"/>
</dbReference>
<dbReference type="SUPFAM" id="SSF46785">
    <property type="entry name" value="Winged helix' DNA-binding domain"/>
    <property type="match status" value="1"/>
</dbReference>
<accession>A0AAV3UNV5</accession>
<dbReference type="CDD" id="cd00090">
    <property type="entry name" value="HTH_ARSR"/>
    <property type="match status" value="1"/>
</dbReference>
<dbReference type="PANTHER" id="PTHR30154:SF34">
    <property type="entry name" value="TRANSCRIPTIONAL REGULATOR AZLB"/>
    <property type="match status" value="1"/>
</dbReference>
<dbReference type="GO" id="GO:0043200">
    <property type="term" value="P:response to amino acid"/>
    <property type="evidence" value="ECO:0007669"/>
    <property type="project" value="TreeGrafter"/>
</dbReference>
<dbReference type="Gene3D" id="1.10.10.10">
    <property type="entry name" value="Winged helix-like DNA-binding domain superfamily/Winged helix DNA-binding domain"/>
    <property type="match status" value="1"/>
</dbReference>
<evidence type="ECO:0000259" key="4">
    <source>
        <dbReference type="PROSITE" id="PS50956"/>
    </source>
</evidence>
<dbReference type="InterPro" id="IPR011991">
    <property type="entry name" value="ArsR-like_HTH"/>
</dbReference>
<dbReference type="Pfam" id="PF24273">
    <property type="entry name" value="TRASH_HVO_1752_C"/>
    <property type="match status" value="1"/>
</dbReference>
<evidence type="ECO:0000313" key="6">
    <source>
        <dbReference type="Proteomes" id="UP001501729"/>
    </source>
</evidence>
<dbReference type="GeneID" id="68615673"/>
<evidence type="ECO:0000313" key="5">
    <source>
        <dbReference type="EMBL" id="GAA5061029.1"/>
    </source>
</evidence>
<dbReference type="AlphaFoldDB" id="A0AAV3UNV5"/>
<evidence type="ECO:0000256" key="1">
    <source>
        <dbReference type="ARBA" id="ARBA00023015"/>
    </source>
</evidence>
<dbReference type="Pfam" id="PF13404">
    <property type="entry name" value="HTH_AsnC-type"/>
    <property type="match status" value="1"/>
</dbReference>
<gene>
    <name evidence="5" type="ORF">GCM10025751_46840</name>
</gene>
<reference evidence="5 6" key="1">
    <citation type="journal article" date="2019" name="Int. J. Syst. Evol. Microbiol.">
        <title>The Global Catalogue of Microorganisms (GCM) 10K type strain sequencing project: providing services to taxonomists for standard genome sequencing and annotation.</title>
        <authorList>
            <consortium name="The Broad Institute Genomics Platform"/>
            <consortium name="The Broad Institute Genome Sequencing Center for Infectious Disease"/>
            <person name="Wu L."/>
            <person name="Ma J."/>
        </authorList>
    </citation>
    <scope>NUCLEOTIDE SEQUENCE [LARGE SCALE GENOMIC DNA]</scope>
    <source>
        <strain evidence="5 6">JCM 17504</strain>
    </source>
</reference>
<dbReference type="InterPro" id="IPR019888">
    <property type="entry name" value="Tscrpt_reg_AsnC-like"/>
</dbReference>
<dbReference type="PROSITE" id="PS50956">
    <property type="entry name" value="HTH_ASNC_2"/>
    <property type="match status" value="1"/>
</dbReference>
<keyword evidence="3" id="KW-0804">Transcription</keyword>
<dbReference type="InterPro" id="IPR036390">
    <property type="entry name" value="WH_DNA-bd_sf"/>
</dbReference>
<keyword evidence="1" id="KW-0805">Transcription regulation</keyword>
<dbReference type="InterPro" id="IPR000485">
    <property type="entry name" value="AsnC-type_HTH_dom"/>
</dbReference>
<evidence type="ECO:0000256" key="2">
    <source>
        <dbReference type="ARBA" id="ARBA00023125"/>
    </source>
</evidence>
<dbReference type="InterPro" id="IPR036388">
    <property type="entry name" value="WH-like_DNA-bd_sf"/>
</dbReference>
<dbReference type="PANTHER" id="PTHR30154">
    <property type="entry name" value="LEUCINE-RESPONSIVE REGULATORY PROTEIN"/>
    <property type="match status" value="1"/>
</dbReference>
<dbReference type="PRINTS" id="PR00033">
    <property type="entry name" value="HTHASNC"/>
</dbReference>
<sequence length="199" mass="22026">MTELDSTDIEILQLLLEDARRPYREIAGVVGLSPPSVSNRVERLQDLGIVRRFTVEMDQTQLSRADELLLVLDVQASKAENIRSQLVSIEGVEHVFQTVESRIIAKVILDTSEVHELFTDILDEAAVEDYEVESVLHSSWQPALRSGDVGIQCSICGNQVSGDGETVEVDSGDTYHVCCSSCAEEIVEQYESLQEAADE</sequence>
<dbReference type="InterPro" id="IPR019885">
    <property type="entry name" value="Tscrpt_reg_HTH_AsnC-type_CS"/>
</dbReference>
<feature type="domain" description="HTH asnC-type" evidence="4">
    <location>
        <begin position="4"/>
        <end position="65"/>
    </location>
</feature>
<dbReference type="InterPro" id="IPR056526">
    <property type="entry name" value="TRASH_HVO_1752"/>
</dbReference>
<dbReference type="GO" id="GO:0043565">
    <property type="term" value="F:sequence-specific DNA binding"/>
    <property type="evidence" value="ECO:0007669"/>
    <property type="project" value="InterPro"/>
</dbReference>
<dbReference type="EMBL" id="BAABKX010000019">
    <property type="protein sequence ID" value="GAA5061029.1"/>
    <property type="molecule type" value="Genomic_DNA"/>
</dbReference>
<dbReference type="RefSeq" id="WP_227777004.1">
    <property type="nucleotide sequence ID" value="NZ_BAABKX010000019.1"/>
</dbReference>
<protein>
    <submittedName>
        <fullName evidence="5">AsnC family transcriptional regulator</fullName>
    </submittedName>
</protein>